<dbReference type="AlphaFoldDB" id="A0AAD2D3M6"/>
<reference evidence="1" key="1">
    <citation type="submission" date="2023-07" db="EMBL/GenBank/DDBJ databases">
        <authorList>
            <consortium name="AG Swart"/>
            <person name="Singh M."/>
            <person name="Singh A."/>
            <person name="Seah K."/>
            <person name="Emmerich C."/>
        </authorList>
    </citation>
    <scope>NUCLEOTIDE SEQUENCE</scope>
    <source>
        <strain evidence="1">DP1</strain>
    </source>
</reference>
<evidence type="ECO:0000313" key="1">
    <source>
        <dbReference type="EMBL" id="CAI2378233.1"/>
    </source>
</evidence>
<comment type="caution">
    <text evidence="1">The sequence shown here is derived from an EMBL/GenBank/DDBJ whole genome shotgun (WGS) entry which is preliminary data.</text>
</comment>
<protein>
    <submittedName>
        <fullName evidence="1">Uncharacterized protein</fullName>
    </submittedName>
</protein>
<gene>
    <name evidence="1" type="ORF">ECRASSUSDP1_LOCUS19628</name>
</gene>
<dbReference type="EMBL" id="CAMPGE010019938">
    <property type="protein sequence ID" value="CAI2378233.1"/>
    <property type="molecule type" value="Genomic_DNA"/>
</dbReference>
<name>A0AAD2D3M6_EUPCR</name>
<keyword evidence="2" id="KW-1185">Reference proteome</keyword>
<proteinExistence type="predicted"/>
<sequence length="240" mass="27591">MNNMSQINLSSNLTEEGIKQEGNARARGPNNMSMQDDVNYQKTAMEAMMSQKKKNVLEKLKINSCKKIETTPNVASTNTNLIKIEESDMGSKDGAFSRDLFVPQNDYQMNDTSIHLVGSQKNVDEESQERYTLQNNRQNSIDSVSRTSLYNNEVDPNSQNYLEPQQINYRSHDEQAAYLYDRAVEEHRRQTLEICMVLFNNRIPYPGFGYPLKSESYIYGRPIQEDSSTAETISQNHKTY</sequence>
<accession>A0AAD2D3M6</accession>
<evidence type="ECO:0000313" key="2">
    <source>
        <dbReference type="Proteomes" id="UP001295684"/>
    </source>
</evidence>
<dbReference type="Proteomes" id="UP001295684">
    <property type="component" value="Unassembled WGS sequence"/>
</dbReference>
<organism evidence="1 2">
    <name type="scientific">Euplotes crassus</name>
    <dbReference type="NCBI Taxonomy" id="5936"/>
    <lineage>
        <taxon>Eukaryota</taxon>
        <taxon>Sar</taxon>
        <taxon>Alveolata</taxon>
        <taxon>Ciliophora</taxon>
        <taxon>Intramacronucleata</taxon>
        <taxon>Spirotrichea</taxon>
        <taxon>Hypotrichia</taxon>
        <taxon>Euplotida</taxon>
        <taxon>Euplotidae</taxon>
        <taxon>Moneuplotes</taxon>
    </lineage>
</organism>